<accession>A0A814ES02</accession>
<dbReference type="PROSITE" id="PS50125">
    <property type="entry name" value="GUANYLATE_CYCLASE_2"/>
    <property type="match status" value="1"/>
</dbReference>
<comment type="subcellular location">
    <subcellularLocation>
        <location evidence="1">Cytoplasm</location>
    </subcellularLocation>
</comment>
<dbReference type="InterPro" id="IPR011645">
    <property type="entry name" value="HNOB_dom_associated"/>
</dbReference>
<dbReference type="GO" id="GO:0008074">
    <property type="term" value="C:guanylate cyclase complex, soluble"/>
    <property type="evidence" value="ECO:0007669"/>
    <property type="project" value="TreeGrafter"/>
</dbReference>
<proteinExistence type="predicted"/>
<dbReference type="Gene3D" id="3.90.1520.10">
    <property type="entry name" value="H-NOX domain"/>
    <property type="match status" value="1"/>
</dbReference>
<comment type="caution">
    <text evidence="9">The sequence shown here is derived from an EMBL/GenBank/DDBJ whole genome shotgun (WGS) entry which is preliminary data.</text>
</comment>
<dbReference type="SMART" id="SM00044">
    <property type="entry name" value="CYCc"/>
    <property type="match status" value="1"/>
</dbReference>
<evidence type="ECO:0000313" key="10">
    <source>
        <dbReference type="EMBL" id="CAF1037585.1"/>
    </source>
</evidence>
<evidence type="ECO:0000256" key="1">
    <source>
        <dbReference type="ARBA" id="ARBA00004496"/>
    </source>
</evidence>
<dbReference type="GO" id="GO:0019934">
    <property type="term" value="P:cGMP-mediated signaling"/>
    <property type="evidence" value="ECO:0007669"/>
    <property type="project" value="TreeGrafter"/>
</dbReference>
<dbReference type="SUPFAM" id="SSF111126">
    <property type="entry name" value="Ligand-binding domain in the NO signalling and Golgi transport"/>
    <property type="match status" value="1"/>
</dbReference>
<dbReference type="GO" id="GO:0005525">
    <property type="term" value="F:GTP binding"/>
    <property type="evidence" value="ECO:0007669"/>
    <property type="project" value="UniProtKB-KW"/>
</dbReference>
<dbReference type="Proteomes" id="UP000663854">
    <property type="component" value="Unassembled WGS sequence"/>
</dbReference>
<dbReference type="Pfam" id="PF00211">
    <property type="entry name" value="Guanylate_cyc"/>
    <property type="match status" value="1"/>
</dbReference>
<gene>
    <name evidence="10" type="ORF">JXQ802_LOCUS15977</name>
    <name evidence="9" type="ORF">PYM288_LOCUS13220</name>
</gene>
<dbReference type="InterPro" id="IPR001054">
    <property type="entry name" value="A/G_cyclase"/>
</dbReference>
<dbReference type="EMBL" id="CAJNOH010000261">
    <property type="protein sequence ID" value="CAF0973188.1"/>
    <property type="molecule type" value="Genomic_DNA"/>
</dbReference>
<name>A0A814ES02_9BILA</name>
<evidence type="ECO:0000256" key="2">
    <source>
        <dbReference type="ARBA" id="ARBA00012202"/>
    </source>
</evidence>
<protein>
    <recommendedName>
        <fullName evidence="2">guanylate cyclase</fullName>
        <ecNumber evidence="2">4.6.1.2</ecNumber>
    </recommendedName>
</protein>
<dbReference type="InterPro" id="IPR042463">
    <property type="entry name" value="HNOB_dom_associated_sf"/>
</dbReference>
<evidence type="ECO:0000313" key="12">
    <source>
        <dbReference type="Proteomes" id="UP000663870"/>
    </source>
</evidence>
<dbReference type="Gene3D" id="3.30.70.1230">
    <property type="entry name" value="Nucleotide cyclase"/>
    <property type="match status" value="1"/>
</dbReference>
<keyword evidence="12" id="KW-1185">Reference proteome</keyword>
<dbReference type="Gene3D" id="3.30.450.260">
    <property type="entry name" value="Haem NO binding associated domain"/>
    <property type="match status" value="1"/>
</dbReference>
<dbReference type="AlphaFoldDB" id="A0A814ES02"/>
<dbReference type="EMBL" id="CAJNOL010000379">
    <property type="protein sequence ID" value="CAF1037585.1"/>
    <property type="molecule type" value="Genomic_DNA"/>
</dbReference>
<dbReference type="InterPro" id="IPR038158">
    <property type="entry name" value="H-NOX_domain_sf"/>
</dbReference>
<reference evidence="9" key="1">
    <citation type="submission" date="2021-02" db="EMBL/GenBank/DDBJ databases">
        <authorList>
            <person name="Nowell W R."/>
        </authorList>
    </citation>
    <scope>NUCLEOTIDE SEQUENCE</scope>
</reference>
<dbReference type="GO" id="GO:0070482">
    <property type="term" value="P:response to oxygen levels"/>
    <property type="evidence" value="ECO:0007669"/>
    <property type="project" value="TreeGrafter"/>
</dbReference>
<keyword evidence="5" id="KW-0342">GTP-binding</keyword>
<evidence type="ECO:0000256" key="7">
    <source>
        <dbReference type="ARBA" id="ARBA00023293"/>
    </source>
</evidence>
<evidence type="ECO:0000256" key="5">
    <source>
        <dbReference type="ARBA" id="ARBA00023134"/>
    </source>
</evidence>
<dbReference type="Pfam" id="PF07700">
    <property type="entry name" value="HNOB"/>
    <property type="match status" value="1"/>
</dbReference>
<keyword evidence="7" id="KW-0141">cGMP biosynthesis</keyword>
<evidence type="ECO:0000256" key="3">
    <source>
        <dbReference type="ARBA" id="ARBA00022490"/>
    </source>
</evidence>
<evidence type="ECO:0000256" key="6">
    <source>
        <dbReference type="ARBA" id="ARBA00023239"/>
    </source>
</evidence>
<dbReference type="InterPro" id="IPR024096">
    <property type="entry name" value="NO_sig/Golgi_transp_ligand-bd"/>
</dbReference>
<dbReference type="CDD" id="cd07302">
    <property type="entry name" value="CHD"/>
    <property type="match status" value="1"/>
</dbReference>
<dbReference type="GO" id="GO:0004383">
    <property type="term" value="F:guanylate cyclase activity"/>
    <property type="evidence" value="ECO:0007669"/>
    <property type="project" value="UniProtKB-EC"/>
</dbReference>
<keyword evidence="6" id="KW-0456">Lyase</keyword>
<dbReference type="Pfam" id="PF07701">
    <property type="entry name" value="HNOBA"/>
    <property type="match status" value="1"/>
</dbReference>
<feature type="domain" description="Guanylate cyclase" evidence="8">
    <location>
        <begin position="422"/>
        <end position="584"/>
    </location>
</feature>
<dbReference type="InterPro" id="IPR011644">
    <property type="entry name" value="Heme_NO-bd"/>
</dbReference>
<dbReference type="EC" id="4.6.1.2" evidence="2"/>
<evidence type="ECO:0000259" key="8">
    <source>
        <dbReference type="PROSITE" id="PS50125"/>
    </source>
</evidence>
<evidence type="ECO:0000313" key="11">
    <source>
        <dbReference type="Proteomes" id="UP000663854"/>
    </source>
</evidence>
<keyword evidence="4" id="KW-0547">Nucleotide-binding</keyword>
<dbReference type="SUPFAM" id="SSF55073">
    <property type="entry name" value="Nucleotide cyclase"/>
    <property type="match status" value="1"/>
</dbReference>
<dbReference type="PANTHER" id="PTHR45655">
    <property type="entry name" value="GUANYLATE CYCLASE SOLUBLE SUBUNIT BETA-2"/>
    <property type="match status" value="1"/>
</dbReference>
<evidence type="ECO:0000256" key="4">
    <source>
        <dbReference type="ARBA" id="ARBA00022741"/>
    </source>
</evidence>
<organism evidence="9 11">
    <name type="scientific">Rotaria sordida</name>
    <dbReference type="NCBI Taxonomy" id="392033"/>
    <lineage>
        <taxon>Eukaryota</taxon>
        <taxon>Metazoa</taxon>
        <taxon>Spiralia</taxon>
        <taxon>Gnathifera</taxon>
        <taxon>Rotifera</taxon>
        <taxon>Eurotatoria</taxon>
        <taxon>Bdelloidea</taxon>
        <taxon>Philodinida</taxon>
        <taxon>Philodinidae</taxon>
        <taxon>Rotaria</taxon>
    </lineage>
</organism>
<dbReference type="InterPro" id="IPR029787">
    <property type="entry name" value="Nucleotide_cyclase"/>
</dbReference>
<dbReference type="Gene3D" id="6.10.250.780">
    <property type="match status" value="1"/>
</dbReference>
<dbReference type="Proteomes" id="UP000663870">
    <property type="component" value="Unassembled WGS sequence"/>
</dbReference>
<dbReference type="PANTHER" id="PTHR45655:SF5">
    <property type="entry name" value="SOLUBLE GUANYLATE CYCLASE 89DA-RELATED"/>
    <property type="match status" value="1"/>
</dbReference>
<evidence type="ECO:0000313" key="9">
    <source>
        <dbReference type="EMBL" id="CAF0973188.1"/>
    </source>
</evidence>
<keyword evidence="3" id="KW-0963">Cytoplasm</keyword>
<dbReference type="GO" id="GO:0020037">
    <property type="term" value="F:heme binding"/>
    <property type="evidence" value="ECO:0007669"/>
    <property type="project" value="InterPro"/>
</dbReference>
<sequence length="770" mass="88151">MVYGILLESVIHNFILEKYNKILLKQVEDYLQHGLTNIHLFELYDDNLMVGIAEALSDILHEGEPDLYMQFFGESFVKFFTNYGYDKILRVAGRHFRDFLHSIDQLHDSTRFSFPKMKSPLFHVTDEDDNGAILHYKSKRRGFQRYIVGQLKECALRFFQEEISVRIQDDISTNEYTYIIFRVNFNNFIARSTQRRLMQGPKFPDLTSATFFKVFPFAILLDPHMRIFYMGDSIRNIFSADTVLIGRCLNDVFRLVRPDIPLEWTKVLSYGRHIVFVIESIIPLRTNLSIFAQKFGSDNTLIRLKGQMKLITAWNMIAFLCHPILATTEDMLSVGLVLHDLHFYDGSSEILIAGMQHARTLQAAIDKQHAWITKLQSSKLELQEWRRKSKRLLYSIMPRHVAHMLQDGVVANSICESHKLITVLFGYSIDFKDIVQKLTPQQIVESINATVIAFDRCAEHFDVFKVETKADSSYMVVAGIKDRSVQFQRRESTGSYSSMYSVSMIDDLESTMKNPLGLNQAEIIAGLALELMKSSTKVINPVTKQPFQVQFGFHSGPAVGGIVGAKNFQYCLFGDTINTASRITTTGESGRIHLSSTSYALLKDSIYFHLQYRGKIELKGKGSYETYWLIGSTAAYISALYQASFDELDEEYTRPNFPQASMFENTSRINFDPTSDDYIKPVRRSSLLNIINKPTSIISGRCPFTQLDAIADYCYSSLSTYSILTANAILKDMNHNYTSIHLKPYSFESMNWNSALLLLDQMNPFMSTGD</sequence>